<keyword evidence="1" id="KW-1133">Transmembrane helix</keyword>
<name>A0A1Q8I4A9_9ACTO</name>
<sequence length="262" mass="27342">MPASPRLASAHPIRASIASSLVVELRRLTRSGIGLGVLVAFAFFGLSSPALAIYMPEILGAAASSDQLTISASQATPADAVSLFNQSAMQLGLIVTVAVAVTSIGWDTRPGSSIFYRTRVRRLSTVLLPRLAVDWLVAWATYSGGLFLTVVVTAGAIGRPPAGMVVRTWVASGLYIVMAMSIGHLLAAGLRRTTTAIALTTLLVLVLPVMNQVPGMSHWLPTALLLPTGLHAMPVIAALAVIALCAVGSVLIASRQTLRRDA</sequence>
<dbReference type="EMBL" id="MSGO01000004">
    <property type="protein sequence ID" value="OLL15910.1"/>
    <property type="molecule type" value="Genomic_DNA"/>
</dbReference>
<organism evidence="2 3">
    <name type="scientific">Actinomyces oris</name>
    <dbReference type="NCBI Taxonomy" id="544580"/>
    <lineage>
        <taxon>Bacteria</taxon>
        <taxon>Bacillati</taxon>
        <taxon>Actinomycetota</taxon>
        <taxon>Actinomycetes</taxon>
        <taxon>Actinomycetales</taxon>
        <taxon>Actinomycetaceae</taxon>
        <taxon>Actinomyces</taxon>
    </lineage>
</organism>
<keyword evidence="1" id="KW-0472">Membrane</keyword>
<protein>
    <submittedName>
        <fullName evidence="2">ABC transporter</fullName>
    </submittedName>
</protein>
<reference evidence="2 3" key="1">
    <citation type="submission" date="2016-12" db="EMBL/GenBank/DDBJ databases">
        <title>Genomic comparison of strains in the 'Actinomyces naeslundii' group.</title>
        <authorList>
            <person name="Mughal S.R."/>
            <person name="Do T."/>
            <person name="Gilbert S.C."/>
            <person name="Witherden E.A."/>
            <person name="Didelot X."/>
            <person name="Beighton D."/>
        </authorList>
    </citation>
    <scope>NUCLEOTIDE SEQUENCE [LARGE SCALE GENOMIC DNA]</scope>
    <source>
        <strain evidence="2 3">S64C</strain>
    </source>
</reference>
<dbReference type="RefSeq" id="WP_075248137.1">
    <property type="nucleotide sequence ID" value="NZ_MSGO01000004.1"/>
</dbReference>
<accession>A0A1Q8I4A9</accession>
<feature type="transmembrane region" description="Helical" evidence="1">
    <location>
        <begin position="231"/>
        <end position="253"/>
    </location>
</feature>
<evidence type="ECO:0000256" key="1">
    <source>
        <dbReference type="SAM" id="Phobius"/>
    </source>
</evidence>
<keyword evidence="1" id="KW-0812">Transmembrane</keyword>
<proteinExistence type="predicted"/>
<comment type="caution">
    <text evidence="2">The sequence shown here is derived from an EMBL/GenBank/DDBJ whole genome shotgun (WGS) entry which is preliminary data.</text>
</comment>
<dbReference type="AlphaFoldDB" id="A0A1Q8I4A9"/>
<feature type="transmembrane region" description="Helical" evidence="1">
    <location>
        <begin position="194"/>
        <end position="211"/>
    </location>
</feature>
<feature type="transmembrane region" description="Helical" evidence="1">
    <location>
        <begin position="87"/>
        <end position="106"/>
    </location>
</feature>
<dbReference type="Proteomes" id="UP000185736">
    <property type="component" value="Unassembled WGS sequence"/>
</dbReference>
<feature type="transmembrane region" description="Helical" evidence="1">
    <location>
        <begin position="169"/>
        <end position="187"/>
    </location>
</feature>
<feature type="transmembrane region" description="Helical" evidence="1">
    <location>
        <begin position="127"/>
        <end position="157"/>
    </location>
</feature>
<evidence type="ECO:0000313" key="2">
    <source>
        <dbReference type="EMBL" id="OLL15910.1"/>
    </source>
</evidence>
<evidence type="ECO:0000313" key="3">
    <source>
        <dbReference type="Proteomes" id="UP000185736"/>
    </source>
</evidence>
<feature type="transmembrane region" description="Helical" evidence="1">
    <location>
        <begin position="33"/>
        <end position="55"/>
    </location>
</feature>
<gene>
    <name evidence="2" type="ORF">BKH32_00525</name>
</gene>